<accession>A0A8X6XF51</accession>
<dbReference type="Proteomes" id="UP000886998">
    <property type="component" value="Unassembled WGS sequence"/>
</dbReference>
<reference evidence="1" key="1">
    <citation type="submission" date="2020-08" db="EMBL/GenBank/DDBJ databases">
        <title>Multicomponent nature underlies the extraordinary mechanical properties of spider dragline silk.</title>
        <authorList>
            <person name="Kono N."/>
            <person name="Nakamura H."/>
            <person name="Mori M."/>
            <person name="Yoshida Y."/>
            <person name="Ohtoshi R."/>
            <person name="Malay A.D."/>
            <person name="Moran D.A.P."/>
            <person name="Tomita M."/>
            <person name="Numata K."/>
            <person name="Arakawa K."/>
        </authorList>
    </citation>
    <scope>NUCLEOTIDE SEQUENCE</scope>
</reference>
<keyword evidence="2" id="KW-1185">Reference proteome</keyword>
<comment type="caution">
    <text evidence="1">The sequence shown here is derived from an EMBL/GenBank/DDBJ whole genome shotgun (WGS) entry which is preliminary data.</text>
</comment>
<gene>
    <name evidence="1" type="ORF">TNIN_1601</name>
</gene>
<evidence type="ECO:0000313" key="1">
    <source>
        <dbReference type="EMBL" id="GFY52198.1"/>
    </source>
</evidence>
<name>A0A8X6XF51_9ARAC</name>
<dbReference type="AlphaFoldDB" id="A0A8X6XF51"/>
<protein>
    <submittedName>
        <fullName evidence="1">Uncharacterized protein</fullName>
    </submittedName>
</protein>
<evidence type="ECO:0000313" key="2">
    <source>
        <dbReference type="Proteomes" id="UP000886998"/>
    </source>
</evidence>
<dbReference type="EMBL" id="BMAV01008537">
    <property type="protein sequence ID" value="GFY52198.1"/>
    <property type="molecule type" value="Genomic_DNA"/>
</dbReference>
<organism evidence="1 2">
    <name type="scientific">Trichonephila inaurata madagascariensis</name>
    <dbReference type="NCBI Taxonomy" id="2747483"/>
    <lineage>
        <taxon>Eukaryota</taxon>
        <taxon>Metazoa</taxon>
        <taxon>Ecdysozoa</taxon>
        <taxon>Arthropoda</taxon>
        <taxon>Chelicerata</taxon>
        <taxon>Arachnida</taxon>
        <taxon>Araneae</taxon>
        <taxon>Araneomorphae</taxon>
        <taxon>Entelegynae</taxon>
        <taxon>Araneoidea</taxon>
        <taxon>Nephilidae</taxon>
        <taxon>Trichonephila</taxon>
        <taxon>Trichonephila inaurata</taxon>
    </lineage>
</organism>
<sequence length="95" mass="10815">MHIHYPSRYPCIPIIHVCPLSIPLSMHGHYPSRYPCMSINHVSIILHRTINKILKWLAIVHDGAANHHGAFHKSGYIESVKPHFYSVTVIGQLKS</sequence>
<proteinExistence type="predicted"/>